<organism evidence="2 3">
    <name type="scientific">Metabacillus indicus</name>
    <name type="common">Bacillus indicus</name>
    <dbReference type="NCBI Taxonomy" id="246786"/>
    <lineage>
        <taxon>Bacteria</taxon>
        <taxon>Bacillati</taxon>
        <taxon>Bacillota</taxon>
        <taxon>Bacilli</taxon>
        <taxon>Bacillales</taxon>
        <taxon>Bacillaceae</taxon>
        <taxon>Metabacillus</taxon>
    </lineage>
</organism>
<reference evidence="2 3" key="1">
    <citation type="journal article" date="2005" name="Int. J. Syst. Evol. Microbiol.">
        <title>Bacillus cibi sp. nov., isolated from jeotgal, a traditional Korean fermented seafood.</title>
        <authorList>
            <person name="Yoon J.H."/>
            <person name="Lee C.H."/>
            <person name="Oh T.K."/>
        </authorList>
    </citation>
    <scope>NUCLEOTIDE SEQUENCE [LARGE SCALE GENOMIC DNA]</scope>
    <source>
        <strain evidence="2 3">DSM 16189</strain>
    </source>
</reference>
<dbReference type="Pfam" id="PF17431">
    <property type="entry name" value="YpmT"/>
    <property type="match status" value="1"/>
</dbReference>
<dbReference type="STRING" id="246786.GS18_0208840"/>
<feature type="transmembrane region" description="Helical" evidence="1">
    <location>
        <begin position="32"/>
        <end position="49"/>
    </location>
</feature>
<dbReference type="EMBL" id="JNVC02000004">
    <property type="protein sequence ID" value="KEZ52921.1"/>
    <property type="molecule type" value="Genomic_DNA"/>
</dbReference>
<evidence type="ECO:0000256" key="1">
    <source>
        <dbReference type="SAM" id="Phobius"/>
    </source>
</evidence>
<accession>A0A084H009</accession>
<protein>
    <submittedName>
        <fullName evidence="2">Uncharacterized protein</fullName>
    </submittedName>
</protein>
<comment type="caution">
    <text evidence="2">The sequence shown here is derived from an EMBL/GenBank/DDBJ whole genome shotgun (WGS) entry which is preliminary data.</text>
</comment>
<keyword evidence="1" id="KW-1133">Transmembrane helix</keyword>
<name>A0A084H009_METID</name>
<sequence length="60" mass="6787">MISAAGLMISLYFGGMAYFAYAEEKYNEVFMNVSYCAVFLSASVYSLHLKDEKKKAQKNN</sequence>
<dbReference type="AlphaFoldDB" id="A0A084H009"/>
<gene>
    <name evidence="2" type="ORF">GS18_0208840</name>
</gene>
<evidence type="ECO:0000313" key="2">
    <source>
        <dbReference type="EMBL" id="KEZ52921.1"/>
    </source>
</evidence>
<evidence type="ECO:0000313" key="3">
    <source>
        <dbReference type="Proteomes" id="UP000028549"/>
    </source>
</evidence>
<proteinExistence type="predicted"/>
<dbReference type="Proteomes" id="UP000028549">
    <property type="component" value="Unassembled WGS sequence"/>
</dbReference>
<keyword evidence="1" id="KW-0472">Membrane</keyword>
<dbReference type="InterPro" id="IPR035403">
    <property type="entry name" value="YmpT-like"/>
</dbReference>
<keyword evidence="1" id="KW-0812">Transmembrane</keyword>
<keyword evidence="3" id="KW-1185">Reference proteome</keyword>